<protein>
    <submittedName>
        <fullName evidence="1">Uncharacterized protein</fullName>
    </submittedName>
</protein>
<proteinExistence type="predicted"/>
<evidence type="ECO:0000313" key="1">
    <source>
        <dbReference type="EMBL" id="GAA2140335.1"/>
    </source>
</evidence>
<dbReference type="Proteomes" id="UP001500443">
    <property type="component" value="Unassembled WGS sequence"/>
</dbReference>
<accession>A0ABN2ZD31</accession>
<reference evidence="1 2" key="1">
    <citation type="journal article" date="2019" name="Int. J. Syst. Evol. Microbiol.">
        <title>The Global Catalogue of Microorganisms (GCM) 10K type strain sequencing project: providing services to taxonomists for standard genome sequencing and annotation.</title>
        <authorList>
            <consortium name="The Broad Institute Genomics Platform"/>
            <consortium name="The Broad Institute Genome Sequencing Center for Infectious Disease"/>
            <person name="Wu L."/>
            <person name="Ma J."/>
        </authorList>
    </citation>
    <scope>NUCLEOTIDE SEQUENCE [LARGE SCALE GENOMIC DNA]</scope>
    <source>
        <strain evidence="1 2">JCM 15481</strain>
    </source>
</reference>
<evidence type="ECO:0000313" key="2">
    <source>
        <dbReference type="Proteomes" id="UP001500443"/>
    </source>
</evidence>
<name>A0ABN2ZD31_9ACTN</name>
<gene>
    <name evidence="1" type="ORF">GCM10009802_50520</name>
</gene>
<comment type="caution">
    <text evidence="1">The sequence shown here is derived from an EMBL/GenBank/DDBJ whole genome shotgun (WGS) entry which is preliminary data.</text>
</comment>
<sequence length="50" mass="5540">MRLTLPADPFPVIQPWTGPLSAAGPRPLYGLPEAPGCELRHESHVTYDRE</sequence>
<keyword evidence="2" id="KW-1185">Reference proteome</keyword>
<organism evidence="1 2">
    <name type="scientific">Streptomyces synnematoformans</name>
    <dbReference type="NCBI Taxonomy" id="415721"/>
    <lineage>
        <taxon>Bacteria</taxon>
        <taxon>Bacillati</taxon>
        <taxon>Actinomycetota</taxon>
        <taxon>Actinomycetes</taxon>
        <taxon>Kitasatosporales</taxon>
        <taxon>Streptomycetaceae</taxon>
        <taxon>Streptomyces</taxon>
    </lineage>
</organism>
<dbReference type="EMBL" id="BAAAPF010000218">
    <property type="protein sequence ID" value="GAA2140335.1"/>
    <property type="molecule type" value="Genomic_DNA"/>
</dbReference>